<keyword evidence="4 7" id="KW-0812">Transmembrane</keyword>
<comment type="caution">
    <text evidence="10">The sequence shown here is derived from an EMBL/GenBank/DDBJ whole genome shotgun (WGS) entry which is preliminary data.</text>
</comment>
<dbReference type="InterPro" id="IPR035906">
    <property type="entry name" value="MetI-like_sf"/>
</dbReference>
<evidence type="ECO:0000313" key="11">
    <source>
        <dbReference type="Proteomes" id="UP000220629"/>
    </source>
</evidence>
<dbReference type="InterPro" id="IPR000515">
    <property type="entry name" value="MetI-like"/>
</dbReference>
<evidence type="ECO:0000259" key="9">
    <source>
        <dbReference type="PROSITE" id="PS50928"/>
    </source>
</evidence>
<evidence type="ECO:0000256" key="6">
    <source>
        <dbReference type="ARBA" id="ARBA00023136"/>
    </source>
</evidence>
<comment type="subcellular location">
    <subcellularLocation>
        <location evidence="1 7">Cell membrane</location>
        <topology evidence="1 7">Multi-pass membrane protein</topology>
    </subcellularLocation>
</comment>
<dbReference type="PANTHER" id="PTHR30151:SF41">
    <property type="entry name" value="ABC TRANSPORTER PERMEASE PROTEIN"/>
    <property type="match status" value="1"/>
</dbReference>
<feature type="transmembrane region" description="Helical" evidence="7">
    <location>
        <begin position="95"/>
        <end position="116"/>
    </location>
</feature>
<gene>
    <name evidence="10" type="ORF">CRM94_25880</name>
</gene>
<dbReference type="PROSITE" id="PS50928">
    <property type="entry name" value="ABC_TM1"/>
    <property type="match status" value="1"/>
</dbReference>
<feature type="region of interest" description="Disordered" evidence="8">
    <location>
        <begin position="1"/>
        <end position="29"/>
    </location>
</feature>
<feature type="compositionally biased region" description="Basic residues" evidence="8">
    <location>
        <begin position="1"/>
        <end position="14"/>
    </location>
</feature>
<evidence type="ECO:0000256" key="1">
    <source>
        <dbReference type="ARBA" id="ARBA00004651"/>
    </source>
</evidence>
<feature type="transmembrane region" description="Helical" evidence="7">
    <location>
        <begin position="179"/>
        <end position="198"/>
    </location>
</feature>
<organism evidence="10 11">
    <name type="scientific">Burkholderia gladioli</name>
    <name type="common">Pseudomonas marginata</name>
    <name type="synonym">Phytomonas marginata</name>
    <dbReference type="NCBI Taxonomy" id="28095"/>
    <lineage>
        <taxon>Bacteria</taxon>
        <taxon>Pseudomonadati</taxon>
        <taxon>Pseudomonadota</taxon>
        <taxon>Betaproteobacteria</taxon>
        <taxon>Burkholderiales</taxon>
        <taxon>Burkholderiaceae</taxon>
        <taxon>Burkholderia</taxon>
    </lineage>
</organism>
<keyword evidence="6 7" id="KW-0472">Membrane</keyword>
<dbReference type="Pfam" id="PF00528">
    <property type="entry name" value="BPD_transp_1"/>
    <property type="match status" value="1"/>
</dbReference>
<evidence type="ECO:0000256" key="4">
    <source>
        <dbReference type="ARBA" id="ARBA00022692"/>
    </source>
</evidence>
<keyword evidence="2 7" id="KW-0813">Transport</keyword>
<accession>A0A2A7S2X8</accession>
<feature type="transmembrane region" description="Helical" evidence="7">
    <location>
        <begin position="302"/>
        <end position="324"/>
    </location>
</feature>
<keyword evidence="3" id="KW-1003">Cell membrane</keyword>
<feature type="transmembrane region" description="Helical" evidence="7">
    <location>
        <begin position="259"/>
        <end position="282"/>
    </location>
</feature>
<dbReference type="PANTHER" id="PTHR30151">
    <property type="entry name" value="ALKANE SULFONATE ABC TRANSPORTER-RELATED, MEMBRANE SUBUNIT"/>
    <property type="match status" value="1"/>
</dbReference>
<proteinExistence type="inferred from homology"/>
<dbReference type="GO" id="GO:0005886">
    <property type="term" value="C:plasma membrane"/>
    <property type="evidence" value="ECO:0007669"/>
    <property type="project" value="UniProtKB-SubCell"/>
</dbReference>
<evidence type="ECO:0000313" key="10">
    <source>
        <dbReference type="EMBL" id="PEH37896.1"/>
    </source>
</evidence>
<feature type="domain" description="ABC transmembrane type-1" evidence="9">
    <location>
        <begin position="141"/>
        <end position="321"/>
    </location>
</feature>
<dbReference type="OrthoDB" id="8138334at2"/>
<evidence type="ECO:0000256" key="7">
    <source>
        <dbReference type="RuleBase" id="RU363032"/>
    </source>
</evidence>
<feature type="compositionally biased region" description="Basic and acidic residues" evidence="8">
    <location>
        <begin position="15"/>
        <end position="27"/>
    </location>
</feature>
<dbReference type="Proteomes" id="UP000220629">
    <property type="component" value="Unassembled WGS sequence"/>
</dbReference>
<dbReference type="CDD" id="cd06261">
    <property type="entry name" value="TM_PBP2"/>
    <property type="match status" value="1"/>
</dbReference>
<protein>
    <submittedName>
        <fullName evidence="10">ABC transporter permease</fullName>
    </submittedName>
</protein>
<dbReference type="GO" id="GO:0055085">
    <property type="term" value="P:transmembrane transport"/>
    <property type="evidence" value="ECO:0007669"/>
    <property type="project" value="InterPro"/>
</dbReference>
<evidence type="ECO:0000256" key="8">
    <source>
        <dbReference type="SAM" id="MobiDB-lite"/>
    </source>
</evidence>
<dbReference type="EMBL" id="PDDY01000004">
    <property type="protein sequence ID" value="PEH37896.1"/>
    <property type="molecule type" value="Genomic_DNA"/>
</dbReference>
<name>A0A2A7S2X8_BURGA</name>
<evidence type="ECO:0000256" key="5">
    <source>
        <dbReference type="ARBA" id="ARBA00022989"/>
    </source>
</evidence>
<comment type="similarity">
    <text evidence="7">Belongs to the binding-protein-dependent transport system permease family.</text>
</comment>
<dbReference type="SUPFAM" id="SSF161098">
    <property type="entry name" value="MetI-like"/>
    <property type="match status" value="1"/>
</dbReference>
<dbReference type="AlphaFoldDB" id="A0A2A7S2X8"/>
<evidence type="ECO:0000256" key="2">
    <source>
        <dbReference type="ARBA" id="ARBA00022448"/>
    </source>
</evidence>
<keyword evidence="5 7" id="KW-1133">Transmembrane helix</keyword>
<evidence type="ECO:0000256" key="3">
    <source>
        <dbReference type="ARBA" id="ARBA00022475"/>
    </source>
</evidence>
<dbReference type="Gene3D" id="1.10.3720.10">
    <property type="entry name" value="MetI-like"/>
    <property type="match status" value="1"/>
</dbReference>
<feature type="transmembrane region" description="Helical" evidence="7">
    <location>
        <begin position="136"/>
        <end position="167"/>
    </location>
</feature>
<reference evidence="11" key="1">
    <citation type="submission" date="2017-09" db="EMBL/GenBank/DDBJ databases">
        <title>FDA dAtabase for Regulatory Grade micrObial Sequences (FDA-ARGOS): Supporting development and validation of Infectious Disease Dx tests.</title>
        <authorList>
            <person name="Minogue T."/>
            <person name="Wolcott M."/>
            <person name="Wasieloski L."/>
            <person name="Aguilar W."/>
            <person name="Moore D."/>
            <person name="Tallon L."/>
            <person name="Sadzewicz L."/>
            <person name="Ott S."/>
            <person name="Zhao X."/>
            <person name="Nagaraj S."/>
            <person name="Vavikolanu K."/>
            <person name="Aluvathingal J."/>
            <person name="Nadendla S."/>
            <person name="Sichtig H."/>
        </authorList>
    </citation>
    <scope>NUCLEOTIDE SEQUENCE [LARGE SCALE GENOMIC DNA]</scope>
    <source>
        <strain evidence="11">FDAARGOS_390</strain>
    </source>
</reference>
<sequence>MERRGHGTRRHHDQRHVQPADRPPVDHGRRRLRGVAAGLRLCMHDRAAGDLRRSRRQEGFGMNVLKMSGAPRQIPRPWRQGSAALRVTMERLANYGAFLVVAGLVWTAVVAIFHLPDYLLPSPAQALNALVVHAHVVASAAWLTVWCTVVGTLVAMVVAIGFALLFVLSPLASRTVTPLLIVIRTIPMIAVTPLIIVLFGRDRWNTIGMVALLTFFQVMLAAKKGFEAPGENMLELMRTCGASFTQTLIKVRLPCAIPYVFTGLRLAASSAILCAMFAEWLSGSPGLGTLMLDAYSQQQLDLMWAAILVSTTVAYLFFTLTIALERAVLDRSGT</sequence>